<dbReference type="Proteomes" id="UP001289374">
    <property type="component" value="Unassembled WGS sequence"/>
</dbReference>
<organism evidence="1 2">
    <name type="scientific">Sesamum angolense</name>
    <dbReference type="NCBI Taxonomy" id="2727404"/>
    <lineage>
        <taxon>Eukaryota</taxon>
        <taxon>Viridiplantae</taxon>
        <taxon>Streptophyta</taxon>
        <taxon>Embryophyta</taxon>
        <taxon>Tracheophyta</taxon>
        <taxon>Spermatophyta</taxon>
        <taxon>Magnoliopsida</taxon>
        <taxon>eudicotyledons</taxon>
        <taxon>Gunneridae</taxon>
        <taxon>Pentapetalae</taxon>
        <taxon>asterids</taxon>
        <taxon>lamiids</taxon>
        <taxon>Lamiales</taxon>
        <taxon>Pedaliaceae</taxon>
        <taxon>Sesamum</taxon>
    </lineage>
</organism>
<keyword evidence="2" id="KW-1185">Reference proteome</keyword>
<name>A0AAE1W075_9LAMI</name>
<dbReference type="EMBL" id="JACGWL010000523">
    <property type="protein sequence ID" value="KAK4383756.1"/>
    <property type="molecule type" value="Genomic_DNA"/>
</dbReference>
<accession>A0AAE1W075</accession>
<evidence type="ECO:0008006" key="3">
    <source>
        <dbReference type="Google" id="ProtNLM"/>
    </source>
</evidence>
<comment type="caution">
    <text evidence="1">The sequence shown here is derived from an EMBL/GenBank/DDBJ whole genome shotgun (WGS) entry which is preliminary data.</text>
</comment>
<dbReference type="AlphaFoldDB" id="A0AAE1W075"/>
<protein>
    <recommendedName>
        <fullName evidence="3">Reverse transcriptase domain-containing protein</fullName>
    </recommendedName>
</protein>
<evidence type="ECO:0000313" key="1">
    <source>
        <dbReference type="EMBL" id="KAK4383756.1"/>
    </source>
</evidence>
<reference evidence="1" key="2">
    <citation type="journal article" date="2024" name="Plant">
        <title>Genomic evolution and insights into agronomic trait innovations of Sesamum species.</title>
        <authorList>
            <person name="Miao H."/>
            <person name="Wang L."/>
            <person name="Qu L."/>
            <person name="Liu H."/>
            <person name="Sun Y."/>
            <person name="Le M."/>
            <person name="Wang Q."/>
            <person name="Wei S."/>
            <person name="Zheng Y."/>
            <person name="Lin W."/>
            <person name="Duan Y."/>
            <person name="Cao H."/>
            <person name="Xiong S."/>
            <person name="Wang X."/>
            <person name="Wei L."/>
            <person name="Li C."/>
            <person name="Ma Q."/>
            <person name="Ju M."/>
            <person name="Zhao R."/>
            <person name="Li G."/>
            <person name="Mu C."/>
            <person name="Tian Q."/>
            <person name="Mei H."/>
            <person name="Zhang T."/>
            <person name="Gao T."/>
            <person name="Zhang H."/>
        </authorList>
    </citation>
    <scope>NUCLEOTIDE SEQUENCE</scope>
    <source>
        <strain evidence="1">K16</strain>
    </source>
</reference>
<gene>
    <name evidence="1" type="ORF">Sango_2746200</name>
</gene>
<evidence type="ECO:0000313" key="2">
    <source>
        <dbReference type="Proteomes" id="UP001289374"/>
    </source>
</evidence>
<sequence length="186" mass="20897">MSTITDAHGTKHTNIHGIQSVIMEHFHTLFWSSNPSPHVIDETLSVLEPKVSSEMNDALLLPFTSNEVHRAFQQMYSYKSPGPNDMSPIFFSTIRAYFRPRRGILQGDLLSPYLFLFYVEVFSRMVHHEEARGVLQGVAVSRNGPKVSHLLFADDTLNVIQAKREALLCIQGLLQLFEGASGLAIN</sequence>
<proteinExistence type="predicted"/>
<reference evidence="1" key="1">
    <citation type="submission" date="2020-06" db="EMBL/GenBank/DDBJ databases">
        <authorList>
            <person name="Li T."/>
            <person name="Hu X."/>
            <person name="Zhang T."/>
            <person name="Song X."/>
            <person name="Zhang H."/>
            <person name="Dai N."/>
            <person name="Sheng W."/>
            <person name="Hou X."/>
            <person name="Wei L."/>
        </authorList>
    </citation>
    <scope>NUCLEOTIDE SEQUENCE</scope>
    <source>
        <strain evidence="1">K16</strain>
        <tissue evidence="1">Leaf</tissue>
    </source>
</reference>